<dbReference type="PROSITE" id="PS50885">
    <property type="entry name" value="HAMP"/>
    <property type="match status" value="1"/>
</dbReference>
<dbReference type="EMBL" id="JARLKY010000002">
    <property type="protein sequence ID" value="MEC0225756.1"/>
    <property type="molecule type" value="Genomic_DNA"/>
</dbReference>
<comment type="caution">
    <text evidence="10">The sequence shown here is derived from an EMBL/GenBank/DDBJ whole genome shotgun (WGS) entry which is preliminary data.</text>
</comment>
<keyword evidence="8" id="KW-0812">Transmembrane</keyword>
<dbReference type="RefSeq" id="WP_326070190.1">
    <property type="nucleotide sequence ID" value="NZ_JARLKY010000002.1"/>
</dbReference>
<name>A0ABU6FV48_9BACL</name>
<keyword evidence="11" id="KW-1185">Reference proteome</keyword>
<dbReference type="InterPro" id="IPR050640">
    <property type="entry name" value="Bact_2-comp_sensor_kinase"/>
</dbReference>
<keyword evidence="3" id="KW-0597">Phosphoprotein</keyword>
<keyword evidence="4" id="KW-0808">Transferase</keyword>
<dbReference type="InterPro" id="IPR036890">
    <property type="entry name" value="HATPase_C_sf"/>
</dbReference>
<feature type="transmembrane region" description="Helical" evidence="8">
    <location>
        <begin position="248"/>
        <end position="268"/>
    </location>
</feature>
<dbReference type="InterPro" id="IPR003594">
    <property type="entry name" value="HATPase_dom"/>
</dbReference>
<dbReference type="SMART" id="SM00387">
    <property type="entry name" value="HATPase_c"/>
    <property type="match status" value="1"/>
</dbReference>
<evidence type="ECO:0000313" key="11">
    <source>
        <dbReference type="Proteomes" id="UP001338137"/>
    </source>
</evidence>
<feature type="domain" description="HAMP" evidence="9">
    <location>
        <begin position="302"/>
        <end position="356"/>
    </location>
</feature>
<evidence type="ECO:0000256" key="4">
    <source>
        <dbReference type="ARBA" id="ARBA00022679"/>
    </source>
</evidence>
<sequence length="586" mass="66589">MMMMKHLKIKHKLFIFILAGVLASSGLAWLFVQQSHKLYEQIIYREASDKFYLYSERMEEKLREIDKLSLTIFSDPEVQADLKTMKTSPSSYEVFDAANKLKRKLLTYHQSDFSVSSITILDSSGNLLSAGVNAASINEGNKERYRRIANERSGASVWVGGEEREETFYSVRDIREIAELSLERLGTLMIGVEAPKVVYASSKKHGDYDSELMIASGDRLLFTSNRDLPLPVVHKGDSNVVTLNGKSYLAAQFTLAYTGWTFVHFISYDSVFSHVNTMKNVLLGLYVLLAVALFWVGMRFSLSMTRPLEALTQRISLVEKGNFEIGEPLYPVYRDEFNILNRNFDKMTARLDALIKENYVKQIQLKEAEYEALKAKVNPHFLYNTLDSIHWMAKGYGHSDLARMVKALGDMLRSTIRQKEFVTLREELAQLQNYITIQQFRFEERLIYAADIPEELLNLHLPWLILQPVVENCMKYGVDAQTGQCEISLKAEAIADRLVILVQDKGPGIPVTLEQVESSVDPLSGSTGIGLSNIHDRIQLWFGDAYGIRIEQGTQQGAIIRIEVPLLLNPPGTKAKERRRNSHAHL</sequence>
<keyword evidence="5 10" id="KW-0418">Kinase</keyword>
<protein>
    <submittedName>
        <fullName evidence="10">Histidine kinase</fullName>
    </submittedName>
</protein>
<evidence type="ECO:0000256" key="2">
    <source>
        <dbReference type="ARBA" id="ARBA00022475"/>
    </source>
</evidence>
<evidence type="ECO:0000256" key="5">
    <source>
        <dbReference type="ARBA" id="ARBA00022777"/>
    </source>
</evidence>
<accession>A0ABU6FV48</accession>
<keyword evidence="7" id="KW-0175">Coiled coil</keyword>
<comment type="subcellular location">
    <subcellularLocation>
        <location evidence="1">Cell membrane</location>
        <topology evidence="1">Multi-pass membrane protein</topology>
    </subcellularLocation>
</comment>
<evidence type="ECO:0000313" key="10">
    <source>
        <dbReference type="EMBL" id="MEC0225756.1"/>
    </source>
</evidence>
<dbReference type="InterPro" id="IPR010559">
    <property type="entry name" value="Sig_transdc_His_kin_internal"/>
</dbReference>
<keyword evidence="2" id="KW-1003">Cell membrane</keyword>
<dbReference type="Gene3D" id="3.30.565.10">
    <property type="entry name" value="Histidine kinase-like ATPase, C-terminal domain"/>
    <property type="match status" value="1"/>
</dbReference>
<evidence type="ECO:0000256" key="6">
    <source>
        <dbReference type="ARBA" id="ARBA00023136"/>
    </source>
</evidence>
<gene>
    <name evidence="10" type="ORF">P4I72_01285</name>
</gene>
<keyword evidence="6 8" id="KW-0472">Membrane</keyword>
<evidence type="ECO:0000256" key="8">
    <source>
        <dbReference type="SAM" id="Phobius"/>
    </source>
</evidence>
<feature type="coiled-coil region" evidence="7">
    <location>
        <begin position="337"/>
        <end position="376"/>
    </location>
</feature>
<organism evidence="10 11">
    <name type="scientific">Paenibacillus alba</name>
    <dbReference type="NCBI Taxonomy" id="1197127"/>
    <lineage>
        <taxon>Bacteria</taxon>
        <taxon>Bacillati</taxon>
        <taxon>Bacillota</taxon>
        <taxon>Bacilli</taxon>
        <taxon>Bacillales</taxon>
        <taxon>Paenibacillaceae</taxon>
        <taxon>Paenibacillus</taxon>
    </lineage>
</organism>
<dbReference type="GO" id="GO:0016301">
    <property type="term" value="F:kinase activity"/>
    <property type="evidence" value="ECO:0007669"/>
    <property type="project" value="UniProtKB-KW"/>
</dbReference>
<dbReference type="SUPFAM" id="SSF55874">
    <property type="entry name" value="ATPase domain of HSP90 chaperone/DNA topoisomerase II/histidine kinase"/>
    <property type="match status" value="1"/>
</dbReference>
<dbReference type="CDD" id="cd06225">
    <property type="entry name" value="HAMP"/>
    <property type="match status" value="1"/>
</dbReference>
<dbReference type="Pfam" id="PF02518">
    <property type="entry name" value="HATPase_c"/>
    <property type="match status" value="1"/>
</dbReference>
<evidence type="ECO:0000256" key="3">
    <source>
        <dbReference type="ARBA" id="ARBA00022553"/>
    </source>
</evidence>
<evidence type="ECO:0000259" key="9">
    <source>
        <dbReference type="PROSITE" id="PS50885"/>
    </source>
</evidence>
<dbReference type="InterPro" id="IPR003660">
    <property type="entry name" value="HAMP_dom"/>
</dbReference>
<evidence type="ECO:0000256" key="1">
    <source>
        <dbReference type="ARBA" id="ARBA00004651"/>
    </source>
</evidence>
<dbReference type="Proteomes" id="UP001338137">
    <property type="component" value="Unassembled WGS sequence"/>
</dbReference>
<dbReference type="PANTHER" id="PTHR34220:SF7">
    <property type="entry name" value="SENSOR HISTIDINE KINASE YPDA"/>
    <property type="match status" value="1"/>
</dbReference>
<dbReference type="Pfam" id="PF06580">
    <property type="entry name" value="His_kinase"/>
    <property type="match status" value="1"/>
</dbReference>
<proteinExistence type="predicted"/>
<keyword evidence="8" id="KW-1133">Transmembrane helix</keyword>
<dbReference type="Gene3D" id="6.10.340.10">
    <property type="match status" value="1"/>
</dbReference>
<dbReference type="SUPFAM" id="SSF158472">
    <property type="entry name" value="HAMP domain-like"/>
    <property type="match status" value="1"/>
</dbReference>
<feature type="transmembrane region" description="Helical" evidence="8">
    <location>
        <begin position="280"/>
        <end position="298"/>
    </location>
</feature>
<dbReference type="PANTHER" id="PTHR34220">
    <property type="entry name" value="SENSOR HISTIDINE KINASE YPDA"/>
    <property type="match status" value="1"/>
</dbReference>
<evidence type="ECO:0000256" key="7">
    <source>
        <dbReference type="SAM" id="Coils"/>
    </source>
</evidence>
<reference evidence="10 11" key="1">
    <citation type="submission" date="2023-03" db="EMBL/GenBank/DDBJ databases">
        <title>Bacillus Genome Sequencing.</title>
        <authorList>
            <person name="Dunlap C."/>
        </authorList>
    </citation>
    <scope>NUCLEOTIDE SEQUENCE [LARGE SCALE GENOMIC DNA]</scope>
    <source>
        <strain evidence="10 11">BD-533</strain>
    </source>
</reference>